<feature type="compositionally biased region" description="Low complexity" evidence="1">
    <location>
        <begin position="926"/>
        <end position="935"/>
    </location>
</feature>
<feature type="compositionally biased region" description="Low complexity" evidence="1">
    <location>
        <begin position="755"/>
        <end position="764"/>
    </location>
</feature>
<evidence type="ECO:0000256" key="1">
    <source>
        <dbReference type="SAM" id="MobiDB-lite"/>
    </source>
</evidence>
<dbReference type="GO" id="GO:0017183">
    <property type="term" value="P:protein histidyl modification to diphthamide"/>
    <property type="evidence" value="ECO:0007669"/>
    <property type="project" value="TreeGrafter"/>
</dbReference>
<feature type="region of interest" description="Disordered" evidence="1">
    <location>
        <begin position="323"/>
        <end position="407"/>
    </location>
</feature>
<feature type="region of interest" description="Disordered" evidence="1">
    <location>
        <begin position="178"/>
        <end position="226"/>
    </location>
</feature>
<feature type="compositionally biased region" description="Low complexity" evidence="1">
    <location>
        <begin position="34"/>
        <end position="43"/>
    </location>
</feature>
<keyword evidence="3" id="KW-1185">Reference proteome</keyword>
<feature type="non-terminal residue" evidence="2">
    <location>
        <position position="1"/>
    </location>
</feature>
<protein>
    <submittedName>
        <fullName evidence="2">Uncharacterized protein</fullName>
    </submittedName>
</protein>
<gene>
    <name evidence="2" type="ORF">Agub_g276</name>
</gene>
<evidence type="ECO:0000313" key="3">
    <source>
        <dbReference type="Proteomes" id="UP001054857"/>
    </source>
</evidence>
<feature type="compositionally biased region" description="Polar residues" evidence="1">
    <location>
        <begin position="323"/>
        <end position="333"/>
    </location>
</feature>
<organism evidence="2 3">
    <name type="scientific">Astrephomene gubernaculifera</name>
    <dbReference type="NCBI Taxonomy" id="47775"/>
    <lineage>
        <taxon>Eukaryota</taxon>
        <taxon>Viridiplantae</taxon>
        <taxon>Chlorophyta</taxon>
        <taxon>core chlorophytes</taxon>
        <taxon>Chlorophyceae</taxon>
        <taxon>CS clade</taxon>
        <taxon>Chlamydomonadales</taxon>
        <taxon>Astrephomenaceae</taxon>
        <taxon>Astrephomene</taxon>
    </lineage>
</organism>
<dbReference type="AlphaFoldDB" id="A0AAD3DDF6"/>
<feature type="compositionally biased region" description="Low complexity" evidence="1">
    <location>
        <begin position="388"/>
        <end position="402"/>
    </location>
</feature>
<accession>A0AAD3DDF6</accession>
<reference evidence="2 3" key="1">
    <citation type="journal article" date="2021" name="Sci. Rep.">
        <title>Genome sequencing of the multicellular alga Astrephomene provides insights into convergent evolution of germ-soma differentiation.</title>
        <authorList>
            <person name="Yamashita S."/>
            <person name="Yamamoto K."/>
            <person name="Matsuzaki R."/>
            <person name="Suzuki S."/>
            <person name="Yamaguchi H."/>
            <person name="Hirooka S."/>
            <person name="Minakuchi Y."/>
            <person name="Miyagishima S."/>
            <person name="Kawachi M."/>
            <person name="Toyoda A."/>
            <person name="Nozaki H."/>
        </authorList>
    </citation>
    <scope>NUCLEOTIDE SEQUENCE [LARGE SCALE GENOMIC DNA]</scope>
    <source>
        <strain evidence="2 3">NIES-4017</strain>
    </source>
</reference>
<dbReference type="PANTHER" id="PTHR12196:SF2">
    <property type="entry name" value="DIPHTHINE--AMMONIA LIGASE"/>
    <property type="match status" value="1"/>
</dbReference>
<feature type="compositionally biased region" description="Pro residues" evidence="1">
    <location>
        <begin position="911"/>
        <end position="925"/>
    </location>
</feature>
<feature type="compositionally biased region" description="Gly residues" evidence="1">
    <location>
        <begin position="803"/>
        <end position="813"/>
    </location>
</feature>
<sequence length="970" mass="94725">LRALARSAVEALLESGLPCYAHAMPRPGGGGGSSRSLRSSIGDLGSGAGTPRNGGGLGGGGNTSYGLLLGAGTGRRSVMLGADGLDEEEEEQLAAAAAAAAGPAGRATWTGGAPPPLSSAMTVVEPYLQPPEVRGSVRPSVLYVTVPSLPRGSLVEIQPVCLDVEALAVTRKLAGDSFSKRRNSCQQDPSLAQTQPQPSPQPSPSHLPHMPPSPPPHSRFGHAGTLGASVSGVSAWNDLAGTPRASLDIAVPGRHATTGAVAAAPAAASGGSMTHGSAPASWQEANDVQGVPLPSHVLSAAGYMTPDAGGSLVGTPCAVPSLLSRQRGSGNSMSRGSVGGAGSESAANRSGNALNADPAAQQQGSAPELVSEPTLQHNLPEPDQLAEQQQGSQQQQQQQQQQPFVDSSGASVLIPRRHRLSSNGGEGVGSAGAGAGSLSAVAASRLSNGGPGSGSGSSSSSNNAVGGVLPRGSLDGSILSFEISSGRAPVLPALAAALPSSPAHTGAAVLAQEGPRSAGSGSANNSGPLTRVRPSAIMVPPVAVPPSGPVMQSGSFHCLAARAAAAAEVTTEATGALANLLASQQQQQQQPQEQEQSLHDAVATVVAASMPPLLRVPAPVNNNSGGTYDAAGGSQVPGGSGGAGTPLLEAAAAAAVPPGSSGGASAAASPGAGNASDVMVTTVCCYGLVLRSLFHLPPAVFARGVTTAQLTRRFRRAAASVLAAHGMGMSCLIRVCVWYDKKVVELTDDEYGYRSPSSPAAGGSLTSGGGAVQHALDDPDGGSSAAVTPTGSATAATTPASIGGRGSGGGADGSGSNMAALAAAAAAALGTGGGGCGSPRAASSAAAMTRLTAAAHAASGGGAAASSPVANWNPSRSPQLCSPAAGAAASPGLRPASPMQDHAAAAGPGGQPSPGPQGPPPPAPPTQQQQQQQPPFHVTWVPVQRVATNASPQPTQCVAVLELLAALPVQ</sequence>
<proteinExistence type="predicted"/>
<dbReference type="InterPro" id="IPR030662">
    <property type="entry name" value="DPH6/MJ0570"/>
</dbReference>
<comment type="caution">
    <text evidence="2">The sequence shown here is derived from an EMBL/GenBank/DDBJ whole genome shotgun (WGS) entry which is preliminary data.</text>
</comment>
<feature type="region of interest" description="Disordered" evidence="1">
    <location>
        <begin position="860"/>
        <end position="937"/>
    </location>
</feature>
<name>A0AAD3DDF6_9CHLO</name>
<feature type="compositionally biased region" description="Polar residues" evidence="1">
    <location>
        <begin position="184"/>
        <end position="194"/>
    </location>
</feature>
<dbReference type="Proteomes" id="UP001054857">
    <property type="component" value="Unassembled WGS sequence"/>
</dbReference>
<dbReference type="GO" id="GO:0017178">
    <property type="term" value="F:diphthine-ammonia ligase activity"/>
    <property type="evidence" value="ECO:0007669"/>
    <property type="project" value="TreeGrafter"/>
</dbReference>
<feature type="region of interest" description="Disordered" evidence="1">
    <location>
        <begin position="616"/>
        <end position="642"/>
    </location>
</feature>
<dbReference type="EMBL" id="BMAR01000001">
    <property type="protein sequence ID" value="GFR39791.1"/>
    <property type="molecule type" value="Genomic_DNA"/>
</dbReference>
<feature type="region of interest" description="Disordered" evidence="1">
    <location>
        <begin position="27"/>
        <end position="59"/>
    </location>
</feature>
<feature type="compositionally biased region" description="Pro residues" evidence="1">
    <location>
        <begin position="197"/>
        <end position="217"/>
    </location>
</feature>
<feature type="compositionally biased region" description="Low complexity" evidence="1">
    <location>
        <begin position="781"/>
        <end position="802"/>
    </location>
</feature>
<evidence type="ECO:0000313" key="2">
    <source>
        <dbReference type="EMBL" id="GFR39791.1"/>
    </source>
</evidence>
<feature type="region of interest" description="Disordered" evidence="1">
    <location>
        <begin position="755"/>
        <end position="814"/>
    </location>
</feature>
<dbReference type="PANTHER" id="PTHR12196">
    <property type="entry name" value="DOMAIN OF UNKNOWN FUNCTION 71 DUF71 -CONTAINING PROTEIN"/>
    <property type="match status" value="1"/>
</dbReference>
<feature type="compositionally biased region" description="Polar residues" evidence="1">
    <location>
        <begin position="868"/>
        <end position="880"/>
    </location>
</feature>
<feature type="compositionally biased region" description="Gly residues" evidence="1">
    <location>
        <begin position="44"/>
        <end position="59"/>
    </location>
</feature>
<feature type="compositionally biased region" description="Low complexity" evidence="1">
    <location>
        <begin position="882"/>
        <end position="906"/>
    </location>
</feature>